<reference evidence="3" key="1">
    <citation type="submission" date="2016-10" db="EMBL/GenBank/DDBJ databases">
        <authorList>
            <person name="Varghese N."/>
            <person name="Submissions S."/>
        </authorList>
    </citation>
    <scope>NUCLEOTIDE SEQUENCE [LARGE SCALE GENOMIC DNA]</scope>
    <source>
        <strain evidence="3">CGMCC 1.3431</strain>
    </source>
</reference>
<dbReference type="EMBL" id="FMTS01000005">
    <property type="protein sequence ID" value="SCW71253.1"/>
    <property type="molecule type" value="Genomic_DNA"/>
</dbReference>
<dbReference type="RefSeq" id="WP_090649232.1">
    <property type="nucleotide sequence ID" value="NZ_CBCRYE010000003.1"/>
</dbReference>
<evidence type="ECO:0000313" key="2">
    <source>
        <dbReference type="EMBL" id="SCW71253.1"/>
    </source>
</evidence>
<keyword evidence="3" id="KW-1185">Reference proteome</keyword>
<dbReference type="InterPro" id="IPR047721">
    <property type="entry name" value="DrmB"/>
</dbReference>
<dbReference type="NCBIfam" id="NF038324">
    <property type="entry name" value="DrmB_fam"/>
    <property type="match status" value="1"/>
</dbReference>
<gene>
    <name evidence="2" type="ORF">SAMN02927928_2817</name>
</gene>
<dbReference type="Pfam" id="PF09369">
    <property type="entry name" value="MZB"/>
    <property type="match status" value="1"/>
</dbReference>
<dbReference type="InterPro" id="IPR018973">
    <property type="entry name" value="MZB"/>
</dbReference>
<evidence type="ECO:0000313" key="3">
    <source>
        <dbReference type="Proteomes" id="UP000199150"/>
    </source>
</evidence>
<sequence>MAVRQEFRKSQGVVPFGVGAIIDFPEEALMSAGLDMWPSEQAVGETRVALLNACQVVDSRLAARLTQELGRKIRYFLTPAQAPERHAFGAQVKPDTAYMPFVRFPNWYFCPRCRVLKQIPWNSQSAADSMKCSNFGRRVDGSGEPCGNLKKNRRPSMSPVRFVAACEAGHIMDFPWDRWAHKANPSCLASVGDLYLYSTPAAGLAGIRVGCVKCGNSNSMAGAFRQDVLSDIYNGACPGHRPWLGPDGKETNCNHTPQTIQRGASNAYFAKVVSSILIPPYSAKIQQLLDRPDVWGEIEVSPLFDGKLHEPWLRKKAENLGVDPEAFIGAIYERLETPQGNTLKVEEKSEEKYRHDEYKAFLGPRPPKSERQDFDTSQHAAGEYGQDFAGLFDNVVLVRKLRETRVLTGFSRLMPAEASNAPPASLSLEPKEWLPGFSVRGEGIFLTLNQLAVSEWLKKSAVLQRTALLQERLSNLAQQRGTPTRVLTPQSVLVHSLSHLLIRQMAFESGYDSSSIRERLYVSSAADNPMAGLLLYTASGDAEGTLGGLVRQGLPGRLELTMRAAMHNAAICSSDPLCIESNGQGLFSLNLASCHACGLLPETSCEEGNLLLDRVMAIGSQNDSTVGYFSKLLT</sequence>
<feature type="domain" description="MrfA-like Zn-binding" evidence="1">
    <location>
        <begin position="497"/>
        <end position="597"/>
    </location>
</feature>
<accession>A0A1G4SQ33</accession>
<organism evidence="2 3">
    <name type="scientific">Asticcacaulis taihuensis</name>
    <dbReference type="NCBI Taxonomy" id="260084"/>
    <lineage>
        <taxon>Bacteria</taxon>
        <taxon>Pseudomonadati</taxon>
        <taxon>Pseudomonadota</taxon>
        <taxon>Alphaproteobacteria</taxon>
        <taxon>Caulobacterales</taxon>
        <taxon>Caulobacteraceae</taxon>
        <taxon>Asticcacaulis</taxon>
    </lineage>
</organism>
<name>A0A1G4SQ33_9CAUL</name>
<protein>
    <recommendedName>
        <fullName evidence="1">MrfA-like Zn-binding domain-containing protein</fullName>
    </recommendedName>
</protein>
<dbReference type="Proteomes" id="UP000199150">
    <property type="component" value="Unassembled WGS sequence"/>
</dbReference>
<dbReference type="OrthoDB" id="9134227at2"/>
<proteinExistence type="predicted"/>
<evidence type="ECO:0000259" key="1">
    <source>
        <dbReference type="Pfam" id="PF09369"/>
    </source>
</evidence>
<dbReference type="AlphaFoldDB" id="A0A1G4SQ33"/>
<dbReference type="STRING" id="260084.SAMN02927928_2817"/>